<dbReference type="InterPro" id="IPR016024">
    <property type="entry name" value="ARM-type_fold"/>
</dbReference>
<dbReference type="CDD" id="cd00180">
    <property type="entry name" value="PKc"/>
    <property type="match status" value="1"/>
</dbReference>
<evidence type="ECO:0000259" key="1">
    <source>
        <dbReference type="PROSITE" id="PS50011"/>
    </source>
</evidence>
<dbReference type="PANTHER" id="PTHR24361">
    <property type="entry name" value="MITOGEN-ACTIVATED KINASE KINASE KINASE"/>
    <property type="match status" value="1"/>
</dbReference>
<sequence>MSSIPPELEHLQSHLKDYEVIEKLGNGSQGISYKMRSLKTNKFYVLKTIECRDRSHSELIYKELTIFRGFRHAYVPTPIEVFVTMTKEDSAIYISFVRPYIDAPTLREYLRDFYNAKSIKMEVTRGVFGCLLDVLVNLKRFGYLHRNINPDNVFIKGNLAYTTDILGPNLANYIRGTERSELCFDQLYHPELIANQPIECNMTYAPKRRIPKHIEWCAPETKNFVYTEKSDLWSLACLIRIMLNVKNVSEKEMVGLLEASKVNPNSVVFEPMWKRLVTEKEFDQILSSLIDIDPDKRMSLQELAETEFVKQILQQTNPEAIARAKRRIMTVQNRPLPVEHGESAVRDYLFHNWKHERCAQEAVVWFAEHTCFDKAGLPESMGKTLLNVLELHKANEKLVEATLIVLTHAIKLGQQVLRIPCFSEDSEQPTSPQNKCAEEGNEIRLIISVMEQNLENIAIQNAGLKLFDTLISANHPNITIEVVHRYLKKFAVVFECFNKYGLMDHLVRLLNSTNLDLVHLAINYLWKFCIYEPNAMKATENNAIKIAIFMMRTFPEDISLFTGGPLLILALSPLPKIQKQLHENPDTVSILLQALTRFRHCKDTIWNVCLALNAVIHASEEFALKFVGNADSKQGQSDGFEILCYIYKTHNDNTEVIEALLRVIGAVMQYDDIILANIEKSTTTKSMLSEICDRFKTHKILFKTAQDGLNKLAQLAC</sequence>
<reference evidence="2" key="1">
    <citation type="submission" date="2024-06" db="EMBL/GenBank/DDBJ databases">
        <authorList>
            <person name="Liu X."/>
            <person name="Lenzi L."/>
            <person name="Haldenby T S."/>
            <person name="Uol C."/>
        </authorList>
    </citation>
    <scope>NUCLEOTIDE SEQUENCE</scope>
</reference>
<name>A0AAV2TXP5_CALDB</name>
<protein>
    <recommendedName>
        <fullName evidence="1">Protein kinase domain-containing protein</fullName>
    </recommendedName>
</protein>
<gene>
    <name evidence="2" type="ORF">CDAUBV1_LOCUS17229</name>
</gene>
<dbReference type="Gene3D" id="1.10.510.10">
    <property type="entry name" value="Transferase(Phosphotransferase) domain 1"/>
    <property type="match status" value="1"/>
</dbReference>
<dbReference type="SUPFAM" id="SSF48371">
    <property type="entry name" value="ARM repeat"/>
    <property type="match status" value="1"/>
</dbReference>
<dbReference type="Pfam" id="PF00069">
    <property type="entry name" value="Pkinase"/>
    <property type="match status" value="1"/>
</dbReference>
<accession>A0AAV2TXP5</accession>
<dbReference type="SMART" id="SM00220">
    <property type="entry name" value="S_TKc"/>
    <property type="match status" value="1"/>
</dbReference>
<comment type="caution">
    <text evidence="2">The sequence shown here is derived from an EMBL/GenBank/DDBJ whole genome shotgun (WGS) entry which is preliminary data.</text>
</comment>
<dbReference type="GO" id="GO:0005524">
    <property type="term" value="F:ATP binding"/>
    <property type="evidence" value="ECO:0007669"/>
    <property type="project" value="InterPro"/>
</dbReference>
<dbReference type="SUPFAM" id="SSF56112">
    <property type="entry name" value="Protein kinase-like (PK-like)"/>
    <property type="match status" value="1"/>
</dbReference>
<dbReference type="GO" id="GO:0005737">
    <property type="term" value="C:cytoplasm"/>
    <property type="evidence" value="ECO:0007669"/>
    <property type="project" value="TreeGrafter"/>
</dbReference>
<dbReference type="EMBL" id="CAXLJL010000933">
    <property type="protein sequence ID" value="CAL5141940.1"/>
    <property type="molecule type" value="Genomic_DNA"/>
</dbReference>
<evidence type="ECO:0000313" key="3">
    <source>
        <dbReference type="Proteomes" id="UP001497525"/>
    </source>
</evidence>
<dbReference type="InterPro" id="IPR011989">
    <property type="entry name" value="ARM-like"/>
</dbReference>
<dbReference type="AlphaFoldDB" id="A0AAV2TXP5"/>
<evidence type="ECO:0000313" key="2">
    <source>
        <dbReference type="EMBL" id="CAL5141940.1"/>
    </source>
</evidence>
<dbReference type="InterPro" id="IPR000719">
    <property type="entry name" value="Prot_kinase_dom"/>
</dbReference>
<feature type="domain" description="Protein kinase" evidence="1">
    <location>
        <begin position="18"/>
        <end position="309"/>
    </location>
</feature>
<dbReference type="GO" id="GO:0004674">
    <property type="term" value="F:protein serine/threonine kinase activity"/>
    <property type="evidence" value="ECO:0007669"/>
    <property type="project" value="TreeGrafter"/>
</dbReference>
<dbReference type="Gene3D" id="1.25.10.10">
    <property type="entry name" value="Leucine-rich Repeat Variant"/>
    <property type="match status" value="1"/>
</dbReference>
<dbReference type="InterPro" id="IPR053235">
    <property type="entry name" value="Ser_Thr_kinase"/>
</dbReference>
<dbReference type="Proteomes" id="UP001497525">
    <property type="component" value="Unassembled WGS sequence"/>
</dbReference>
<dbReference type="InterPro" id="IPR011009">
    <property type="entry name" value="Kinase-like_dom_sf"/>
</dbReference>
<organism evidence="2 3">
    <name type="scientific">Calicophoron daubneyi</name>
    <name type="common">Rumen fluke</name>
    <name type="synonym">Paramphistomum daubneyi</name>
    <dbReference type="NCBI Taxonomy" id="300641"/>
    <lineage>
        <taxon>Eukaryota</taxon>
        <taxon>Metazoa</taxon>
        <taxon>Spiralia</taxon>
        <taxon>Lophotrochozoa</taxon>
        <taxon>Platyhelminthes</taxon>
        <taxon>Trematoda</taxon>
        <taxon>Digenea</taxon>
        <taxon>Plagiorchiida</taxon>
        <taxon>Pronocephalata</taxon>
        <taxon>Paramphistomoidea</taxon>
        <taxon>Paramphistomidae</taxon>
        <taxon>Calicophoron</taxon>
    </lineage>
</organism>
<proteinExistence type="predicted"/>
<dbReference type="PROSITE" id="PS50011">
    <property type="entry name" value="PROTEIN_KINASE_DOM"/>
    <property type="match status" value="1"/>
</dbReference>